<feature type="domain" description="Condensation" evidence="6">
    <location>
        <begin position="2"/>
        <end position="48"/>
    </location>
</feature>
<dbReference type="Gene3D" id="3.30.559.30">
    <property type="entry name" value="Nonribosomal peptide synthetase, condensation domain"/>
    <property type="match status" value="2"/>
</dbReference>
<feature type="signal peptide" evidence="4">
    <location>
        <begin position="1"/>
        <end position="19"/>
    </location>
</feature>
<dbReference type="Gene3D" id="3.40.50.980">
    <property type="match status" value="2"/>
</dbReference>
<dbReference type="GO" id="GO:0043041">
    <property type="term" value="P:amino acid activation for nonribosomal peptide biosynthetic process"/>
    <property type="evidence" value="ECO:0007669"/>
    <property type="project" value="TreeGrafter"/>
</dbReference>
<dbReference type="SUPFAM" id="SSF52777">
    <property type="entry name" value="CoA-dependent acyltransferases"/>
    <property type="match status" value="1"/>
</dbReference>
<accession>A0AAD8YRJ8</accession>
<dbReference type="GO" id="GO:0031177">
    <property type="term" value="F:phosphopantetheine binding"/>
    <property type="evidence" value="ECO:0007669"/>
    <property type="project" value="TreeGrafter"/>
</dbReference>
<evidence type="ECO:0000256" key="3">
    <source>
        <dbReference type="ARBA" id="ARBA00023098"/>
    </source>
</evidence>
<dbReference type="GO" id="GO:0003824">
    <property type="term" value="F:catalytic activity"/>
    <property type="evidence" value="ECO:0007669"/>
    <property type="project" value="InterPro"/>
</dbReference>
<reference evidence="7" key="1">
    <citation type="submission" date="2023-03" db="EMBL/GenBank/DDBJ databases">
        <title>Electrophorus voltai genome.</title>
        <authorList>
            <person name="Bian C."/>
        </authorList>
    </citation>
    <scope>NUCLEOTIDE SEQUENCE</scope>
    <source>
        <strain evidence="7">CB-2022</strain>
        <tissue evidence="7">Muscle</tissue>
    </source>
</reference>
<dbReference type="AlphaFoldDB" id="A0AAD8YRJ8"/>
<keyword evidence="4" id="KW-0732">Signal</keyword>
<evidence type="ECO:0000256" key="1">
    <source>
        <dbReference type="ARBA" id="ARBA00022450"/>
    </source>
</evidence>
<dbReference type="FunFam" id="3.40.50.980:FF:000001">
    <property type="entry name" value="Non-ribosomal peptide synthetase"/>
    <property type="match status" value="1"/>
</dbReference>
<dbReference type="SUPFAM" id="SSF56801">
    <property type="entry name" value="Acetyl-CoA synthetase-like"/>
    <property type="match status" value="1"/>
</dbReference>
<keyword evidence="2" id="KW-0597">Phosphoprotein</keyword>
<evidence type="ECO:0008006" key="9">
    <source>
        <dbReference type="Google" id="ProtNLM"/>
    </source>
</evidence>
<dbReference type="GO" id="GO:0044550">
    <property type="term" value="P:secondary metabolite biosynthetic process"/>
    <property type="evidence" value="ECO:0007669"/>
    <property type="project" value="TreeGrafter"/>
</dbReference>
<keyword evidence="1" id="KW-0596">Phosphopantetheine</keyword>
<dbReference type="PROSITE" id="PS00455">
    <property type="entry name" value="AMP_BINDING"/>
    <property type="match status" value="1"/>
</dbReference>
<dbReference type="PANTHER" id="PTHR45527:SF14">
    <property type="entry name" value="PLIPASTATIN SYNTHASE SUBUNIT B"/>
    <property type="match status" value="1"/>
</dbReference>
<organism evidence="7 8">
    <name type="scientific">Electrophorus voltai</name>
    <dbReference type="NCBI Taxonomy" id="2609070"/>
    <lineage>
        <taxon>Eukaryota</taxon>
        <taxon>Metazoa</taxon>
        <taxon>Chordata</taxon>
        <taxon>Craniata</taxon>
        <taxon>Vertebrata</taxon>
        <taxon>Euteleostomi</taxon>
        <taxon>Actinopterygii</taxon>
        <taxon>Neopterygii</taxon>
        <taxon>Teleostei</taxon>
        <taxon>Ostariophysi</taxon>
        <taxon>Gymnotiformes</taxon>
        <taxon>Gymnotoidei</taxon>
        <taxon>Gymnotidae</taxon>
        <taxon>Electrophorus</taxon>
    </lineage>
</organism>
<sequence length="445" mass="48244">MFMLMHAALAVLAARLAGTEDIAIGTPVAGRGEAELDHLVGMFVNTLVSANTDHARRVVRGRPRPGSRRRPRRVPAHRFALRKILIEFRNNALPQLELPGLSVSGVEFDLPVAKFDLQLSVTERYDADGGTDGIDAEFIYATDLFDGDLIDSFSRRLLTILEAVSREPSTPTGDIDVVSADERRQMLTEWNTHAEPAPADNIADRFFEAVAAHPSSTAVNDSDGAMTYAELDGRANRLARLLIGRGIGPESVVAVAMPRTPDLVLALVAVIKTGAAYLPVDITYPAERMRFLFDDARPVCLVTTGDFRSDLPSEIIESGIDVVELGSPEIAVRLDHSAPHRITDADRTTPLLPDAIAYIIYTSGSTGRPKGVQVSHRNVLTLMDNTAPTFGFDDTDVWTMFHSTHSTSPSGSCGGRCYTAADWSSSTTTRPDHRTCSTNCSAVSE</sequence>
<evidence type="ECO:0000313" key="7">
    <source>
        <dbReference type="EMBL" id="KAK1784554.1"/>
    </source>
</evidence>
<comment type="caution">
    <text evidence="7">The sequence shown here is derived from an EMBL/GenBank/DDBJ whole genome shotgun (WGS) entry which is preliminary data.</text>
</comment>
<dbReference type="PANTHER" id="PTHR45527">
    <property type="entry name" value="NONRIBOSOMAL PEPTIDE SYNTHETASE"/>
    <property type="match status" value="1"/>
</dbReference>
<dbReference type="InterPro" id="IPR020845">
    <property type="entry name" value="AMP-binding_CS"/>
</dbReference>
<protein>
    <recommendedName>
        <fullName evidence="9">AMP-dependent synthetase/ligase domain-containing protein</fullName>
    </recommendedName>
</protein>
<dbReference type="Proteomes" id="UP001239994">
    <property type="component" value="Unassembled WGS sequence"/>
</dbReference>
<evidence type="ECO:0000259" key="6">
    <source>
        <dbReference type="Pfam" id="PF00668"/>
    </source>
</evidence>
<dbReference type="Gene3D" id="3.30.559.10">
    <property type="entry name" value="Chloramphenicol acetyltransferase-like domain"/>
    <property type="match status" value="1"/>
</dbReference>
<dbReference type="Pfam" id="PF00668">
    <property type="entry name" value="Condensation"/>
    <property type="match status" value="2"/>
</dbReference>
<dbReference type="InterPro" id="IPR023213">
    <property type="entry name" value="CAT-like_dom_sf"/>
</dbReference>
<keyword evidence="3" id="KW-0443">Lipid metabolism</keyword>
<name>A0AAD8YRJ8_9TELE</name>
<feature type="domain" description="AMP-dependent synthetase/ligase" evidence="5">
    <location>
        <begin position="206"/>
        <end position="403"/>
    </location>
</feature>
<evidence type="ECO:0000259" key="5">
    <source>
        <dbReference type="Pfam" id="PF00501"/>
    </source>
</evidence>
<dbReference type="GO" id="GO:0006629">
    <property type="term" value="P:lipid metabolic process"/>
    <property type="evidence" value="ECO:0007669"/>
    <property type="project" value="UniProtKB-KW"/>
</dbReference>
<dbReference type="Pfam" id="PF00501">
    <property type="entry name" value="AMP-binding"/>
    <property type="match status" value="1"/>
</dbReference>
<dbReference type="InterPro" id="IPR001242">
    <property type="entry name" value="Condensation_dom"/>
</dbReference>
<feature type="chain" id="PRO_5041995318" description="AMP-dependent synthetase/ligase domain-containing protein" evidence="4">
    <location>
        <begin position="20"/>
        <end position="445"/>
    </location>
</feature>
<dbReference type="GO" id="GO:0005829">
    <property type="term" value="C:cytosol"/>
    <property type="evidence" value="ECO:0007669"/>
    <property type="project" value="TreeGrafter"/>
</dbReference>
<feature type="domain" description="Condensation" evidence="6">
    <location>
        <begin position="83"/>
        <end position="187"/>
    </location>
</feature>
<proteinExistence type="predicted"/>
<dbReference type="PRINTS" id="PR00154">
    <property type="entry name" value="AMPBINDING"/>
</dbReference>
<dbReference type="InterPro" id="IPR000873">
    <property type="entry name" value="AMP-dep_synth/lig_dom"/>
</dbReference>
<dbReference type="InterPro" id="IPR020459">
    <property type="entry name" value="AMP-binding"/>
</dbReference>
<evidence type="ECO:0000313" key="8">
    <source>
        <dbReference type="Proteomes" id="UP001239994"/>
    </source>
</evidence>
<evidence type="ECO:0000256" key="4">
    <source>
        <dbReference type="SAM" id="SignalP"/>
    </source>
</evidence>
<dbReference type="EMBL" id="JAROKS010000068">
    <property type="protein sequence ID" value="KAK1784554.1"/>
    <property type="molecule type" value="Genomic_DNA"/>
</dbReference>
<evidence type="ECO:0000256" key="2">
    <source>
        <dbReference type="ARBA" id="ARBA00022553"/>
    </source>
</evidence>
<gene>
    <name evidence="7" type="ORF">P4O66_004352</name>
</gene>
<keyword evidence="8" id="KW-1185">Reference proteome</keyword>